<dbReference type="InterPro" id="IPR000917">
    <property type="entry name" value="Sulfatase_N"/>
</dbReference>
<accession>A0ABS2GE97</accession>
<evidence type="ECO:0000256" key="1">
    <source>
        <dbReference type="ARBA" id="ARBA00004651"/>
    </source>
</evidence>
<gene>
    <name evidence="9" type="ORF">H6A01_03955</name>
</gene>
<dbReference type="InterPro" id="IPR058130">
    <property type="entry name" value="PEA_transf_C"/>
</dbReference>
<evidence type="ECO:0000313" key="9">
    <source>
        <dbReference type="EMBL" id="MBM6912486.1"/>
    </source>
</evidence>
<reference evidence="9 10" key="1">
    <citation type="journal article" date="2021" name="Sci. Rep.">
        <title>The distribution of antibiotic resistance genes in chicken gut microbiota commensals.</title>
        <authorList>
            <person name="Juricova H."/>
            <person name="Matiasovicova J."/>
            <person name="Kubasova T."/>
            <person name="Cejkova D."/>
            <person name="Rychlik I."/>
        </authorList>
    </citation>
    <scope>NUCLEOTIDE SEQUENCE [LARGE SCALE GENOMIC DNA]</scope>
    <source>
        <strain evidence="9 10">An537</strain>
    </source>
</reference>
<feature type="transmembrane region" description="Helical" evidence="7">
    <location>
        <begin position="184"/>
        <end position="205"/>
    </location>
</feature>
<dbReference type="InterPro" id="IPR040423">
    <property type="entry name" value="PEA_transferase"/>
</dbReference>
<feature type="transmembrane region" description="Helical" evidence="7">
    <location>
        <begin position="12"/>
        <end position="31"/>
    </location>
</feature>
<feature type="transmembrane region" description="Helical" evidence="7">
    <location>
        <begin position="73"/>
        <end position="90"/>
    </location>
</feature>
<comment type="subcellular location">
    <subcellularLocation>
        <location evidence="1">Cell membrane</location>
        <topology evidence="1">Multi-pass membrane protein</topology>
    </subcellularLocation>
</comment>
<organism evidence="9 10">
    <name type="scientific">Veillonella magna</name>
    <dbReference type="NCBI Taxonomy" id="464322"/>
    <lineage>
        <taxon>Bacteria</taxon>
        <taxon>Bacillati</taxon>
        <taxon>Bacillota</taxon>
        <taxon>Negativicutes</taxon>
        <taxon>Veillonellales</taxon>
        <taxon>Veillonellaceae</taxon>
        <taxon>Veillonella</taxon>
    </lineage>
</organism>
<dbReference type="Gene3D" id="3.40.720.10">
    <property type="entry name" value="Alkaline Phosphatase, subunit A"/>
    <property type="match status" value="1"/>
</dbReference>
<dbReference type="PANTHER" id="PTHR30443:SF2">
    <property type="entry name" value="PHOSPHOETHANOLAMINE TRANSFERASE EPTC"/>
    <property type="match status" value="1"/>
</dbReference>
<dbReference type="PANTHER" id="PTHR30443">
    <property type="entry name" value="INNER MEMBRANE PROTEIN"/>
    <property type="match status" value="1"/>
</dbReference>
<dbReference type="InterPro" id="IPR017850">
    <property type="entry name" value="Alkaline_phosphatase_core_sf"/>
</dbReference>
<dbReference type="GO" id="GO:0016740">
    <property type="term" value="F:transferase activity"/>
    <property type="evidence" value="ECO:0007669"/>
    <property type="project" value="UniProtKB-KW"/>
</dbReference>
<keyword evidence="4 7" id="KW-0812">Transmembrane</keyword>
<dbReference type="RefSeq" id="WP_028256061.1">
    <property type="nucleotide sequence ID" value="NZ_JACJLA010000005.1"/>
</dbReference>
<evidence type="ECO:0000259" key="8">
    <source>
        <dbReference type="Pfam" id="PF00884"/>
    </source>
</evidence>
<feature type="transmembrane region" description="Helical" evidence="7">
    <location>
        <begin position="236"/>
        <end position="260"/>
    </location>
</feature>
<keyword evidence="3 9" id="KW-0808">Transferase</keyword>
<feature type="transmembrane region" description="Helical" evidence="7">
    <location>
        <begin position="43"/>
        <end position="61"/>
    </location>
</feature>
<dbReference type="SUPFAM" id="SSF53649">
    <property type="entry name" value="Alkaline phosphatase-like"/>
    <property type="match status" value="1"/>
</dbReference>
<dbReference type="Pfam" id="PF00884">
    <property type="entry name" value="Sulfatase"/>
    <property type="match status" value="1"/>
</dbReference>
<evidence type="ECO:0000256" key="2">
    <source>
        <dbReference type="ARBA" id="ARBA00022475"/>
    </source>
</evidence>
<dbReference type="Proteomes" id="UP000707138">
    <property type="component" value="Unassembled WGS sequence"/>
</dbReference>
<evidence type="ECO:0000313" key="10">
    <source>
        <dbReference type="Proteomes" id="UP000707138"/>
    </source>
</evidence>
<keyword evidence="6 7" id="KW-0472">Membrane</keyword>
<name>A0ABS2GE97_9FIRM</name>
<keyword evidence="2" id="KW-1003">Cell membrane</keyword>
<keyword evidence="5 7" id="KW-1133">Transmembrane helix</keyword>
<comment type="caution">
    <text evidence="9">The sequence shown here is derived from an EMBL/GenBank/DDBJ whole genome shotgun (WGS) entry which is preliminary data.</text>
</comment>
<evidence type="ECO:0000256" key="6">
    <source>
        <dbReference type="ARBA" id="ARBA00023136"/>
    </source>
</evidence>
<feature type="transmembrane region" description="Helical" evidence="7">
    <location>
        <begin position="128"/>
        <end position="146"/>
    </location>
</feature>
<dbReference type="EMBL" id="JACJLA010000005">
    <property type="protein sequence ID" value="MBM6912486.1"/>
    <property type="molecule type" value="Genomic_DNA"/>
</dbReference>
<protein>
    <submittedName>
        <fullName evidence="9">Phosphoethanolamine transferase</fullName>
    </submittedName>
</protein>
<evidence type="ECO:0000256" key="3">
    <source>
        <dbReference type="ARBA" id="ARBA00022679"/>
    </source>
</evidence>
<proteinExistence type="predicted"/>
<feature type="transmembrane region" description="Helical" evidence="7">
    <location>
        <begin position="96"/>
        <end position="116"/>
    </location>
</feature>
<sequence length="618" mass="71176">MKHTLLSMYNRFRWPYLLTTLVIYIILQLTYEPITLGFDLEDITTLALPLLIGLIGLQLIIKAPLYRKIYGGHGLVGVAWAFTFPLLFHWSYSKPFYFYEFAGDFLFALTAFISLTLLQYGLARIGRFLRLSSICFALIDWLLLLIPLGQIGYYVSTWHCLTPATLMALYQTNPEEAFGFLKSAAGIPGLIGIVIGLALLFLYLYHVNYCLARFAANPISSETTYNDTLSSKTSVLWRWLLTVIISIYAFGFLLPGTCILRNWSDVTKYMHELQQYNTLHHDVFDSLQINEKTTAAQRIPGTIILVIGESASRNYMKVYNPDFPYEDTPWQSEEASNPNFIFFNHAYSSYVQTVPTLERALTERNQYDDAPFLQSANIMDVAKKAGYTTYWLSNQGVYGEYDTAISLIAKTSDHTKWAHESYMFSDKYDGVLLPLLQEVPKDTPNFIVIHIMGSHIYYNDRYPHEFSKWKVGEVPKGMEAYANSQLYTDWVLKSIYNYAKEHLNLQAMIYFSDHGESLHLSHNPDIFDFDMARIPFWIYLSPQYQAAYPATAQLLRQREHQYFTNDLLYDTVSGLLQAPSNRYDAHRDLSNPAYKYNKNNLTTLLGQQPLTNDPEVDK</sequence>
<evidence type="ECO:0000256" key="5">
    <source>
        <dbReference type="ARBA" id="ARBA00022989"/>
    </source>
</evidence>
<keyword evidence="10" id="KW-1185">Reference proteome</keyword>
<dbReference type="CDD" id="cd16017">
    <property type="entry name" value="LptA"/>
    <property type="match status" value="1"/>
</dbReference>
<evidence type="ECO:0000256" key="7">
    <source>
        <dbReference type="SAM" id="Phobius"/>
    </source>
</evidence>
<evidence type="ECO:0000256" key="4">
    <source>
        <dbReference type="ARBA" id="ARBA00022692"/>
    </source>
</evidence>
<feature type="domain" description="Sulfatase N-terminal" evidence="8">
    <location>
        <begin position="302"/>
        <end position="577"/>
    </location>
</feature>